<dbReference type="OrthoDB" id="6614981at2"/>
<dbReference type="Proteomes" id="UP000242258">
    <property type="component" value="Unassembled WGS sequence"/>
</dbReference>
<dbReference type="RefSeq" id="WP_070050040.1">
    <property type="nucleotide sequence ID" value="NZ_CBCSDO010000002.1"/>
</dbReference>
<dbReference type="EMBL" id="MKEK01000001">
    <property type="protein sequence ID" value="OEY70486.1"/>
    <property type="molecule type" value="Genomic_DNA"/>
</dbReference>
<evidence type="ECO:0000313" key="2">
    <source>
        <dbReference type="Proteomes" id="UP000242258"/>
    </source>
</evidence>
<evidence type="ECO:0000313" key="1">
    <source>
        <dbReference type="EMBL" id="OEY70486.1"/>
    </source>
</evidence>
<proteinExistence type="predicted"/>
<reference evidence="2" key="1">
    <citation type="submission" date="2016-09" db="EMBL/GenBank/DDBJ databases">
        <authorList>
            <person name="Wan X."/>
            <person name="Hou S."/>
        </authorList>
    </citation>
    <scope>NUCLEOTIDE SEQUENCE [LARGE SCALE GENOMIC DNA]</scope>
    <source>
        <strain evidence="2">KH87</strain>
    </source>
</reference>
<accession>A0A1E7Q8L7</accession>
<gene>
    <name evidence="1" type="ORF">BI198_13600</name>
</gene>
<name>A0A1E7Q8L7_9GAMM</name>
<keyword evidence="2" id="KW-1185">Reference proteome</keyword>
<comment type="caution">
    <text evidence="1">The sequence shown here is derived from an EMBL/GenBank/DDBJ whole genome shotgun (WGS) entry which is preliminary data.</text>
</comment>
<protein>
    <submittedName>
        <fullName evidence="1">Uncharacterized protein</fullName>
    </submittedName>
</protein>
<dbReference type="AlphaFoldDB" id="A0A1E7Q8L7"/>
<organism evidence="1 2">
    <name type="scientific">Rheinheimera salexigens</name>
    <dbReference type="NCBI Taxonomy" id="1628148"/>
    <lineage>
        <taxon>Bacteria</taxon>
        <taxon>Pseudomonadati</taxon>
        <taxon>Pseudomonadota</taxon>
        <taxon>Gammaproteobacteria</taxon>
        <taxon>Chromatiales</taxon>
        <taxon>Chromatiaceae</taxon>
        <taxon>Rheinheimera</taxon>
    </lineage>
</organism>
<dbReference type="STRING" id="1628148.BI198_13600"/>
<sequence>MMQGLMQRSSHAAMRLRNKSPKLYVILQGNGDLQLLYFLLEKPLEKYVQAISTAERNNAQFKNTIKIKYKLN</sequence>